<accession>A0ABN0NYZ1</accession>
<proteinExistence type="predicted"/>
<gene>
    <name evidence="1" type="ORF">HMPREF9193_01241</name>
</gene>
<evidence type="ECO:0000313" key="2">
    <source>
        <dbReference type="Proteomes" id="UP000016649"/>
    </source>
</evidence>
<dbReference type="EMBL" id="AWVH01000030">
    <property type="protein sequence ID" value="ERJ93239.1"/>
    <property type="molecule type" value="Genomic_DNA"/>
</dbReference>
<dbReference type="Proteomes" id="UP000016649">
    <property type="component" value="Unassembled WGS sequence"/>
</dbReference>
<name>A0ABN0NYZ1_TRELE</name>
<evidence type="ECO:0000313" key="1">
    <source>
        <dbReference type="EMBL" id="ERJ93239.1"/>
    </source>
</evidence>
<keyword evidence="2" id="KW-1185">Reference proteome</keyword>
<comment type="caution">
    <text evidence="1">The sequence shown here is derived from an EMBL/GenBank/DDBJ whole genome shotgun (WGS) entry which is preliminary data.</text>
</comment>
<organism evidence="1 2">
    <name type="scientific">Treponema lecithinolyticum ATCC 700332</name>
    <dbReference type="NCBI Taxonomy" id="1321815"/>
    <lineage>
        <taxon>Bacteria</taxon>
        <taxon>Pseudomonadati</taxon>
        <taxon>Spirochaetota</taxon>
        <taxon>Spirochaetia</taxon>
        <taxon>Spirochaetales</taxon>
        <taxon>Treponemataceae</taxon>
        <taxon>Treponema</taxon>
    </lineage>
</organism>
<reference evidence="1 2" key="1">
    <citation type="submission" date="2013-08" db="EMBL/GenBank/DDBJ databases">
        <authorList>
            <person name="Weinstock G."/>
            <person name="Sodergren E."/>
            <person name="Wylie T."/>
            <person name="Fulton L."/>
            <person name="Fulton R."/>
            <person name="Fronick C."/>
            <person name="O'Laughlin M."/>
            <person name="Godfrey J."/>
            <person name="Miner T."/>
            <person name="Herter B."/>
            <person name="Appelbaum E."/>
            <person name="Cordes M."/>
            <person name="Lek S."/>
            <person name="Wollam A."/>
            <person name="Pepin K.H."/>
            <person name="Palsikar V.B."/>
            <person name="Mitreva M."/>
            <person name="Wilson R.K."/>
        </authorList>
    </citation>
    <scope>NUCLEOTIDE SEQUENCE [LARGE SCALE GENOMIC DNA]</scope>
    <source>
        <strain evidence="1 2">ATCC 700332</strain>
    </source>
</reference>
<sequence>MVTCGVYFLVNNLEEDLKAFYAKLRNISENYINQNMKEINHNFIKQEWEEINLYYYRVLKELPWEGT</sequence>
<protein>
    <submittedName>
        <fullName evidence="1">Uncharacterized protein</fullName>
    </submittedName>
</protein>